<organism evidence="2">
    <name type="scientific">Caldithrix abyssi</name>
    <dbReference type="NCBI Taxonomy" id="187145"/>
    <lineage>
        <taxon>Bacteria</taxon>
        <taxon>Pseudomonadati</taxon>
        <taxon>Calditrichota</taxon>
        <taxon>Calditrichia</taxon>
        <taxon>Calditrichales</taxon>
        <taxon>Calditrichaceae</taxon>
        <taxon>Caldithrix</taxon>
    </lineage>
</organism>
<reference evidence="2" key="1">
    <citation type="journal article" date="2020" name="mSystems">
        <title>Genome- and Community-Level Interaction Insights into Carbon Utilization and Element Cycling Functions of Hydrothermarchaeota in Hydrothermal Sediment.</title>
        <authorList>
            <person name="Zhou Z."/>
            <person name="Liu Y."/>
            <person name="Xu W."/>
            <person name="Pan J."/>
            <person name="Luo Z.H."/>
            <person name="Li M."/>
        </authorList>
    </citation>
    <scope>NUCLEOTIDE SEQUENCE [LARGE SCALE GENOMIC DNA]</scope>
    <source>
        <strain evidence="2">HyVt-456</strain>
    </source>
</reference>
<gene>
    <name evidence="2" type="ORF">ENJ10_08095</name>
</gene>
<name>A0A7V1PV61_CALAY</name>
<keyword evidence="1" id="KW-0812">Transmembrane</keyword>
<evidence type="ECO:0000313" key="2">
    <source>
        <dbReference type="EMBL" id="HED10636.1"/>
    </source>
</evidence>
<accession>A0A7V1PV61</accession>
<sequence>MSNAVSYEKSDVNVKVMSIVAVLLVLLIASFVILLNDYFVYNVEKVELREELPNPELVKIQQAEEAELSGYGIVDKEKGLYKIPIDQAMKVVISEYAH</sequence>
<protein>
    <submittedName>
        <fullName evidence="2">Uncharacterized protein</fullName>
    </submittedName>
</protein>
<proteinExistence type="predicted"/>
<keyword evidence="1" id="KW-1133">Transmembrane helix</keyword>
<evidence type="ECO:0000256" key="1">
    <source>
        <dbReference type="SAM" id="Phobius"/>
    </source>
</evidence>
<keyword evidence="1" id="KW-0472">Membrane</keyword>
<dbReference type="AlphaFoldDB" id="A0A7V1PV61"/>
<dbReference type="Proteomes" id="UP000886005">
    <property type="component" value="Unassembled WGS sequence"/>
</dbReference>
<comment type="caution">
    <text evidence="2">The sequence shown here is derived from an EMBL/GenBank/DDBJ whole genome shotgun (WGS) entry which is preliminary data.</text>
</comment>
<feature type="transmembrane region" description="Helical" evidence="1">
    <location>
        <begin position="16"/>
        <end position="35"/>
    </location>
</feature>
<dbReference type="EMBL" id="DRLD01000223">
    <property type="protein sequence ID" value="HED10636.1"/>
    <property type="molecule type" value="Genomic_DNA"/>
</dbReference>